<feature type="active site" evidence="3">
    <location>
        <position position="231"/>
    </location>
</feature>
<dbReference type="Proteomes" id="UP000242474">
    <property type="component" value="Unassembled WGS sequence"/>
</dbReference>
<feature type="domain" description="Alpha/beta hydrolase fold-3" evidence="5">
    <location>
        <begin position="157"/>
        <end position="375"/>
    </location>
</feature>
<dbReference type="PROSITE" id="PS01174">
    <property type="entry name" value="LIPASE_GDXG_SER"/>
    <property type="match status" value="1"/>
</dbReference>
<proteinExistence type="inferred from homology"/>
<keyword evidence="4" id="KW-1133">Transmembrane helix</keyword>
<keyword evidence="2 6" id="KW-0378">Hydrolase</keyword>
<gene>
    <name evidence="6" type="ORF">COEREDRAFT_88172</name>
</gene>
<dbReference type="STRING" id="763665.A0A2G5B7U3"/>
<evidence type="ECO:0000256" key="3">
    <source>
        <dbReference type="PROSITE-ProRule" id="PRU10038"/>
    </source>
</evidence>
<comment type="similarity">
    <text evidence="1">Belongs to the 'GDXG' lipolytic enzyme family.</text>
</comment>
<dbReference type="SUPFAM" id="SSF53474">
    <property type="entry name" value="alpha/beta-Hydrolases"/>
    <property type="match status" value="1"/>
</dbReference>
<dbReference type="InterPro" id="IPR013094">
    <property type="entry name" value="AB_hydrolase_3"/>
</dbReference>
<reference evidence="6 7" key="1">
    <citation type="journal article" date="2015" name="Genome Biol. Evol.">
        <title>Phylogenomic analyses indicate that early fungi evolved digesting cell walls of algal ancestors of land plants.</title>
        <authorList>
            <person name="Chang Y."/>
            <person name="Wang S."/>
            <person name="Sekimoto S."/>
            <person name="Aerts A.L."/>
            <person name="Choi C."/>
            <person name="Clum A."/>
            <person name="LaButti K.M."/>
            <person name="Lindquist E.A."/>
            <person name="Yee Ngan C."/>
            <person name="Ohm R.A."/>
            <person name="Salamov A.A."/>
            <person name="Grigoriev I.V."/>
            <person name="Spatafora J.W."/>
            <person name="Berbee M.L."/>
        </authorList>
    </citation>
    <scope>NUCLEOTIDE SEQUENCE [LARGE SCALE GENOMIC DNA]</scope>
    <source>
        <strain evidence="6 7">NRRL 1564</strain>
    </source>
</reference>
<dbReference type="EMBL" id="KZ303510">
    <property type="protein sequence ID" value="PIA15079.1"/>
    <property type="molecule type" value="Genomic_DNA"/>
</dbReference>
<keyword evidence="7" id="KW-1185">Reference proteome</keyword>
<dbReference type="InterPro" id="IPR050300">
    <property type="entry name" value="GDXG_lipolytic_enzyme"/>
</dbReference>
<dbReference type="PANTHER" id="PTHR48081:SF26">
    <property type="entry name" value="ALPHA_BETA HYDROLASE FOLD-3 DOMAIN-CONTAINING PROTEIN"/>
    <property type="match status" value="1"/>
</dbReference>
<dbReference type="PANTHER" id="PTHR48081">
    <property type="entry name" value="AB HYDROLASE SUPERFAMILY PROTEIN C4A8.06C"/>
    <property type="match status" value="1"/>
</dbReference>
<dbReference type="OrthoDB" id="408631at2759"/>
<evidence type="ECO:0000259" key="5">
    <source>
        <dbReference type="Pfam" id="PF07859"/>
    </source>
</evidence>
<keyword evidence="4" id="KW-0812">Transmembrane</keyword>
<organism evidence="6 7">
    <name type="scientific">Coemansia reversa (strain ATCC 12441 / NRRL 1564)</name>
    <dbReference type="NCBI Taxonomy" id="763665"/>
    <lineage>
        <taxon>Eukaryota</taxon>
        <taxon>Fungi</taxon>
        <taxon>Fungi incertae sedis</taxon>
        <taxon>Zoopagomycota</taxon>
        <taxon>Kickxellomycotina</taxon>
        <taxon>Kickxellomycetes</taxon>
        <taxon>Kickxellales</taxon>
        <taxon>Kickxellaceae</taxon>
        <taxon>Coemansia</taxon>
    </lineage>
</organism>
<evidence type="ECO:0000256" key="4">
    <source>
        <dbReference type="SAM" id="Phobius"/>
    </source>
</evidence>
<dbReference type="InterPro" id="IPR033140">
    <property type="entry name" value="Lipase_GDXG_put_SER_AS"/>
</dbReference>
<evidence type="ECO:0000313" key="6">
    <source>
        <dbReference type="EMBL" id="PIA15079.1"/>
    </source>
</evidence>
<evidence type="ECO:0000313" key="7">
    <source>
        <dbReference type="Proteomes" id="UP000242474"/>
    </source>
</evidence>
<protein>
    <submittedName>
        <fullName evidence="6">Alpha/beta-hydrolase</fullName>
    </submittedName>
</protein>
<dbReference type="InterPro" id="IPR029058">
    <property type="entry name" value="AB_hydrolase_fold"/>
</dbReference>
<dbReference type="Gene3D" id="3.40.50.1820">
    <property type="entry name" value="alpha/beta hydrolase"/>
    <property type="match status" value="1"/>
</dbReference>
<dbReference type="GO" id="GO:0016787">
    <property type="term" value="F:hydrolase activity"/>
    <property type="evidence" value="ECO:0007669"/>
    <property type="project" value="UniProtKB-KW"/>
</dbReference>
<accession>A0A2G5B7U3</accession>
<feature type="transmembrane region" description="Helical" evidence="4">
    <location>
        <begin position="12"/>
        <end position="35"/>
    </location>
</feature>
<name>A0A2G5B7U3_COERN</name>
<dbReference type="Pfam" id="PF07859">
    <property type="entry name" value="Abhydrolase_3"/>
    <property type="match status" value="1"/>
</dbReference>
<sequence length="412" mass="46105">MDKDMLTQTTTAAQWFAAIASLVVVCSVSTTRYLLFGPLMSSWDYQTQLSRDLIRYLNKEPSEQPFWMFVNSASHEYWPAIGRFLQWPSTTQHARPFTIPAYPLDDVSLARAGIWASKLANIAHSSVEMHMYAECIFVSSEQAFTTDSHPKPQDKAILYFHGGAYVVGSVEQYRSILTRLSKVSELPVYAFNYRLAPESQYPTQLYDAFCAFRHLRILGYTEQNIVFAGDSAGGNLALALWQLLHVELSAMLLLSPRVDVTSIRPSWKQFYEIDVLDPYDIASPYSSIRKLLLPPGAEPTSDTLDMLEDPFIAPVHANLTGIPTTLVQVGTAEMMLDDVRDFVQQASAQNINDGISSGMSCVQLQTFPDMFHVFQAAPLGTRIQQRAWESIGSFIKSLDNATQHSLHGALPI</sequence>
<keyword evidence="4" id="KW-0472">Membrane</keyword>
<evidence type="ECO:0000256" key="2">
    <source>
        <dbReference type="ARBA" id="ARBA00022801"/>
    </source>
</evidence>
<dbReference type="AlphaFoldDB" id="A0A2G5B7U3"/>
<evidence type="ECO:0000256" key="1">
    <source>
        <dbReference type="ARBA" id="ARBA00010515"/>
    </source>
</evidence>